<evidence type="ECO:0000313" key="2">
    <source>
        <dbReference type="Proteomes" id="UP001168540"/>
    </source>
</evidence>
<dbReference type="SUPFAM" id="SSF51735">
    <property type="entry name" value="NAD(P)-binding Rossmann-fold domains"/>
    <property type="match status" value="1"/>
</dbReference>
<protein>
    <recommendedName>
        <fullName evidence="3">SDR family oxidoreductase</fullName>
    </recommendedName>
</protein>
<dbReference type="EMBL" id="JAUEDK010000003">
    <property type="protein sequence ID" value="MDN0073735.1"/>
    <property type="molecule type" value="Genomic_DNA"/>
</dbReference>
<gene>
    <name evidence="1" type="ORF">QU481_02350</name>
</gene>
<dbReference type="InterPro" id="IPR036291">
    <property type="entry name" value="NAD(P)-bd_dom_sf"/>
</dbReference>
<sequence>MALASRGITVNAVAPGIIDTEMSEQASTLPRSSNCCRCSAPAVSTRWRRWWASCTWTTRRISRGRCCRSTALCISR</sequence>
<dbReference type="Proteomes" id="UP001168540">
    <property type="component" value="Unassembled WGS sequence"/>
</dbReference>
<evidence type="ECO:0008006" key="3">
    <source>
        <dbReference type="Google" id="ProtNLM"/>
    </source>
</evidence>
<proteinExistence type="predicted"/>
<keyword evidence="2" id="KW-1185">Reference proteome</keyword>
<name>A0ABT7XIX5_9NEIS</name>
<comment type="caution">
    <text evidence="1">The sequence shown here is derived from an EMBL/GenBank/DDBJ whole genome shotgun (WGS) entry which is preliminary data.</text>
</comment>
<organism evidence="1 2">
    <name type="scientific">Crenobacter oryzisoli</name>
    <dbReference type="NCBI Taxonomy" id="3056844"/>
    <lineage>
        <taxon>Bacteria</taxon>
        <taxon>Pseudomonadati</taxon>
        <taxon>Pseudomonadota</taxon>
        <taxon>Betaproteobacteria</taxon>
        <taxon>Neisseriales</taxon>
        <taxon>Neisseriaceae</taxon>
        <taxon>Crenobacter</taxon>
    </lineage>
</organism>
<reference evidence="1" key="1">
    <citation type="submission" date="2023-06" db="EMBL/GenBank/DDBJ databases">
        <authorList>
            <person name="Zhang S."/>
        </authorList>
    </citation>
    <scope>NUCLEOTIDE SEQUENCE</scope>
    <source>
        <strain evidence="1">SG2303</strain>
    </source>
</reference>
<accession>A0ABT7XIX5</accession>
<dbReference type="Gene3D" id="3.40.50.720">
    <property type="entry name" value="NAD(P)-binding Rossmann-like Domain"/>
    <property type="match status" value="1"/>
</dbReference>
<evidence type="ECO:0000313" key="1">
    <source>
        <dbReference type="EMBL" id="MDN0073735.1"/>
    </source>
</evidence>